<dbReference type="SUPFAM" id="SSF117289">
    <property type="entry name" value="Nucleoporin domain"/>
    <property type="match status" value="1"/>
</dbReference>
<evidence type="ECO:0000313" key="2">
    <source>
        <dbReference type="Proteomes" id="UP001590950"/>
    </source>
</evidence>
<keyword evidence="2" id="KW-1185">Reference proteome</keyword>
<accession>A0ABR4APY0</accession>
<sequence>MYRWRPFCLFDLNEDIVLGTCNKKQSSGDELQEMDDAMVAPAIGLAFNLKSNVSLLPATYIDGDLALFDPCELSFITVVEAGAQVLACSPDGRTLATGDSIGNIQLFDFETLKLMYRIRADEYQIKGLAFSHDGLRFSDVRGPQCNIWVLSILVRSEVSESYSVSDMFPSAPKTVDVADHSNHGYDLSSN</sequence>
<reference evidence="1 2" key="1">
    <citation type="submission" date="2024-09" db="EMBL/GenBank/DDBJ databases">
        <title>Rethinking Asexuality: The Enigmatic Case of Functional Sexual Genes in Lepraria (Stereocaulaceae).</title>
        <authorList>
            <person name="Doellman M."/>
            <person name="Sun Y."/>
            <person name="Barcenas-Pena A."/>
            <person name="Lumbsch H.T."/>
            <person name="Grewe F."/>
        </authorList>
    </citation>
    <scope>NUCLEOTIDE SEQUENCE [LARGE SCALE GENOMIC DNA]</scope>
    <source>
        <strain evidence="1 2">Mercado 3170</strain>
    </source>
</reference>
<dbReference type="EMBL" id="JBEFKJ010000003">
    <property type="protein sequence ID" value="KAL2047178.1"/>
    <property type="molecule type" value="Genomic_DNA"/>
</dbReference>
<name>A0ABR4APY0_9LECA</name>
<dbReference type="Proteomes" id="UP001590950">
    <property type="component" value="Unassembled WGS sequence"/>
</dbReference>
<protein>
    <submittedName>
        <fullName evidence="1">Uncharacterized protein</fullName>
    </submittedName>
</protein>
<evidence type="ECO:0000313" key="1">
    <source>
        <dbReference type="EMBL" id="KAL2047178.1"/>
    </source>
</evidence>
<dbReference type="InterPro" id="IPR015943">
    <property type="entry name" value="WD40/YVTN_repeat-like_dom_sf"/>
</dbReference>
<proteinExistence type="predicted"/>
<organism evidence="1 2">
    <name type="scientific">Stereocaulon virgatum</name>
    <dbReference type="NCBI Taxonomy" id="373712"/>
    <lineage>
        <taxon>Eukaryota</taxon>
        <taxon>Fungi</taxon>
        <taxon>Dikarya</taxon>
        <taxon>Ascomycota</taxon>
        <taxon>Pezizomycotina</taxon>
        <taxon>Lecanoromycetes</taxon>
        <taxon>OSLEUM clade</taxon>
        <taxon>Lecanoromycetidae</taxon>
        <taxon>Lecanorales</taxon>
        <taxon>Lecanorineae</taxon>
        <taxon>Stereocaulaceae</taxon>
        <taxon>Stereocaulon</taxon>
    </lineage>
</organism>
<comment type="caution">
    <text evidence="1">The sequence shown here is derived from an EMBL/GenBank/DDBJ whole genome shotgun (WGS) entry which is preliminary data.</text>
</comment>
<gene>
    <name evidence="1" type="ORF">N7G274_001197</name>
</gene>
<dbReference type="Gene3D" id="2.130.10.10">
    <property type="entry name" value="YVTN repeat-like/Quinoprotein amine dehydrogenase"/>
    <property type="match status" value="1"/>
</dbReference>